<organism evidence="11 12">
    <name type="scientific">Candidatus Kaiserbacteria bacterium RIFCSPHIGHO2_02_FULL_55_25</name>
    <dbReference type="NCBI Taxonomy" id="1798498"/>
    <lineage>
        <taxon>Bacteria</taxon>
        <taxon>Candidatus Kaiseribacteriota</taxon>
    </lineage>
</organism>
<keyword evidence="2" id="KW-0813">Transport</keyword>
<evidence type="ECO:0000256" key="3">
    <source>
        <dbReference type="ARBA" id="ARBA00022475"/>
    </source>
</evidence>
<dbReference type="GO" id="GO:0015192">
    <property type="term" value="F:L-phenylalanine transmembrane transporter activity"/>
    <property type="evidence" value="ECO:0007669"/>
    <property type="project" value="TreeGrafter"/>
</dbReference>
<evidence type="ECO:0000256" key="2">
    <source>
        <dbReference type="ARBA" id="ARBA00022448"/>
    </source>
</evidence>
<comment type="subcellular location">
    <subcellularLocation>
        <location evidence="1">Cell membrane</location>
        <topology evidence="1">Multi-pass membrane protein</topology>
    </subcellularLocation>
</comment>
<accession>A0A1F6E6X3</accession>
<feature type="transmembrane region" description="Helical" evidence="10">
    <location>
        <begin position="134"/>
        <end position="160"/>
    </location>
</feature>
<evidence type="ECO:0000256" key="4">
    <source>
        <dbReference type="ARBA" id="ARBA00022519"/>
    </source>
</evidence>
<keyword evidence="7 10" id="KW-1133">Transmembrane helix</keyword>
<dbReference type="PANTHER" id="PTHR11795:SF371">
    <property type="entry name" value="HIGH-AFFINITY BRANCHED-CHAIN AMINO ACID TRANSPORT SYSTEM PERMEASE PROTEIN LIVH"/>
    <property type="match status" value="1"/>
</dbReference>
<dbReference type="GO" id="GO:0005304">
    <property type="term" value="F:L-valine transmembrane transporter activity"/>
    <property type="evidence" value="ECO:0007669"/>
    <property type="project" value="TreeGrafter"/>
</dbReference>
<dbReference type="Proteomes" id="UP000176914">
    <property type="component" value="Unassembled WGS sequence"/>
</dbReference>
<keyword evidence="5 10" id="KW-0812">Transmembrane</keyword>
<dbReference type="GO" id="GO:0005886">
    <property type="term" value="C:plasma membrane"/>
    <property type="evidence" value="ECO:0007669"/>
    <property type="project" value="UniProtKB-SubCell"/>
</dbReference>
<keyword evidence="6" id="KW-0029">Amino-acid transport</keyword>
<evidence type="ECO:0000256" key="5">
    <source>
        <dbReference type="ARBA" id="ARBA00022692"/>
    </source>
</evidence>
<dbReference type="InterPro" id="IPR052157">
    <property type="entry name" value="BCAA_transport_permease"/>
</dbReference>
<feature type="transmembrane region" description="Helical" evidence="10">
    <location>
        <begin position="6"/>
        <end position="27"/>
    </location>
</feature>
<sequence>MIAQIGLNIVIAGAIYSLAALGFNLIYSTARFFDLGYGAYLIVGGYTVLYFHKMLGFGIIPAVILGMVAAGMVGFLVEKIVYRKLRTRKASSTVLLVASLGVFTVAQGLFAILFSSQFQTLSRDIGSERLFSFFGGIITQTQVLILLVALSIMIVLAYTLKYTPFGKAVRAISDDEEVAQVVGINSEKLLGIVFFIGAAIGGLAGIAAGFDTGIQPMGMALLLSGVIAAIVGGVGNVYGGVLGAFMLAFAENIAAWHIGGEWKFAVAFGILIIFLIFRPQGIFPK</sequence>
<evidence type="ECO:0000256" key="6">
    <source>
        <dbReference type="ARBA" id="ARBA00022970"/>
    </source>
</evidence>
<evidence type="ECO:0000256" key="9">
    <source>
        <dbReference type="ARBA" id="ARBA00037998"/>
    </source>
</evidence>
<dbReference type="Pfam" id="PF02653">
    <property type="entry name" value="BPD_transp_2"/>
    <property type="match status" value="1"/>
</dbReference>
<name>A0A1F6E6X3_9BACT</name>
<evidence type="ECO:0008006" key="13">
    <source>
        <dbReference type="Google" id="ProtNLM"/>
    </source>
</evidence>
<keyword evidence="4" id="KW-0997">Cell inner membrane</keyword>
<keyword evidence="8 10" id="KW-0472">Membrane</keyword>
<evidence type="ECO:0000256" key="7">
    <source>
        <dbReference type="ARBA" id="ARBA00022989"/>
    </source>
</evidence>
<dbReference type="GO" id="GO:0015190">
    <property type="term" value="F:L-leucine transmembrane transporter activity"/>
    <property type="evidence" value="ECO:0007669"/>
    <property type="project" value="TreeGrafter"/>
</dbReference>
<comment type="caution">
    <text evidence="11">The sequence shown here is derived from an EMBL/GenBank/DDBJ whole genome shotgun (WGS) entry which is preliminary data.</text>
</comment>
<dbReference type="GO" id="GO:0015188">
    <property type="term" value="F:L-isoleucine transmembrane transporter activity"/>
    <property type="evidence" value="ECO:0007669"/>
    <property type="project" value="TreeGrafter"/>
</dbReference>
<dbReference type="AlphaFoldDB" id="A0A1F6E6X3"/>
<keyword evidence="3" id="KW-1003">Cell membrane</keyword>
<dbReference type="InterPro" id="IPR001851">
    <property type="entry name" value="ABC_transp_permease"/>
</dbReference>
<dbReference type="EMBL" id="MFLL01000015">
    <property type="protein sequence ID" value="OGG69290.1"/>
    <property type="molecule type" value="Genomic_DNA"/>
</dbReference>
<feature type="transmembrane region" description="Helical" evidence="10">
    <location>
        <begin position="189"/>
        <end position="210"/>
    </location>
</feature>
<feature type="transmembrane region" description="Helical" evidence="10">
    <location>
        <begin position="34"/>
        <end position="52"/>
    </location>
</feature>
<dbReference type="CDD" id="cd06582">
    <property type="entry name" value="TM_PBP1_LivH_like"/>
    <property type="match status" value="1"/>
</dbReference>
<comment type="similarity">
    <text evidence="9">Belongs to the binding-protein-dependent transport system permease family. LivHM subfamily.</text>
</comment>
<feature type="transmembrane region" description="Helical" evidence="10">
    <location>
        <begin position="58"/>
        <end position="82"/>
    </location>
</feature>
<evidence type="ECO:0000313" key="11">
    <source>
        <dbReference type="EMBL" id="OGG69290.1"/>
    </source>
</evidence>
<feature type="transmembrane region" description="Helical" evidence="10">
    <location>
        <begin position="262"/>
        <end position="283"/>
    </location>
</feature>
<dbReference type="GO" id="GO:0015808">
    <property type="term" value="P:L-alanine transport"/>
    <property type="evidence" value="ECO:0007669"/>
    <property type="project" value="TreeGrafter"/>
</dbReference>
<feature type="transmembrane region" description="Helical" evidence="10">
    <location>
        <begin position="94"/>
        <end position="114"/>
    </location>
</feature>
<evidence type="ECO:0000313" key="12">
    <source>
        <dbReference type="Proteomes" id="UP000176914"/>
    </source>
</evidence>
<evidence type="ECO:0000256" key="1">
    <source>
        <dbReference type="ARBA" id="ARBA00004651"/>
    </source>
</evidence>
<dbReference type="GO" id="GO:1903806">
    <property type="term" value="P:L-isoleucine import across plasma membrane"/>
    <property type="evidence" value="ECO:0007669"/>
    <property type="project" value="TreeGrafter"/>
</dbReference>
<feature type="transmembrane region" description="Helical" evidence="10">
    <location>
        <begin position="222"/>
        <end position="250"/>
    </location>
</feature>
<dbReference type="GO" id="GO:0042941">
    <property type="term" value="P:D-alanine transmembrane transport"/>
    <property type="evidence" value="ECO:0007669"/>
    <property type="project" value="TreeGrafter"/>
</dbReference>
<evidence type="ECO:0000256" key="10">
    <source>
        <dbReference type="SAM" id="Phobius"/>
    </source>
</evidence>
<evidence type="ECO:0000256" key="8">
    <source>
        <dbReference type="ARBA" id="ARBA00023136"/>
    </source>
</evidence>
<dbReference type="PANTHER" id="PTHR11795">
    <property type="entry name" value="BRANCHED-CHAIN AMINO ACID TRANSPORT SYSTEM PERMEASE PROTEIN LIVH"/>
    <property type="match status" value="1"/>
</dbReference>
<reference evidence="11 12" key="1">
    <citation type="journal article" date="2016" name="Nat. Commun.">
        <title>Thousands of microbial genomes shed light on interconnected biogeochemical processes in an aquifer system.</title>
        <authorList>
            <person name="Anantharaman K."/>
            <person name="Brown C.T."/>
            <person name="Hug L.A."/>
            <person name="Sharon I."/>
            <person name="Castelle C.J."/>
            <person name="Probst A.J."/>
            <person name="Thomas B.C."/>
            <person name="Singh A."/>
            <person name="Wilkins M.J."/>
            <person name="Karaoz U."/>
            <person name="Brodie E.L."/>
            <person name="Williams K.H."/>
            <person name="Hubbard S.S."/>
            <person name="Banfield J.F."/>
        </authorList>
    </citation>
    <scope>NUCLEOTIDE SEQUENCE [LARGE SCALE GENOMIC DNA]</scope>
</reference>
<gene>
    <name evidence="11" type="ORF">A3C20_02990</name>
</gene>
<proteinExistence type="inferred from homology"/>
<protein>
    <recommendedName>
        <fullName evidence="13">ABC transporter permease</fullName>
    </recommendedName>
</protein>